<sequence>MMSFTKCKLMHSHKTSVNAALLDDTKLVVERDLHFLRELYISSPEEFVGHWVYANEPIFHEHPLSVGLSGIVYHKVIDEIEKS</sequence>
<reference evidence="2" key="1">
    <citation type="journal article" date="2018" name="Genome Biol.">
        <title>SKESA: strategic k-mer extension for scrupulous assemblies.</title>
        <authorList>
            <person name="Souvorov A."/>
            <person name="Agarwala R."/>
            <person name="Lipman D.J."/>
        </authorList>
    </citation>
    <scope>NUCLEOTIDE SEQUENCE</scope>
    <source>
        <strain evidence="2">Salmonella enterica</strain>
    </source>
</reference>
<organism evidence="1">
    <name type="scientific">Salmonella enterica I</name>
    <dbReference type="NCBI Taxonomy" id="59201"/>
    <lineage>
        <taxon>Bacteria</taxon>
        <taxon>Pseudomonadati</taxon>
        <taxon>Pseudomonadota</taxon>
        <taxon>Gammaproteobacteria</taxon>
        <taxon>Enterobacterales</taxon>
        <taxon>Enterobacteriaceae</taxon>
        <taxon>Salmonella</taxon>
    </lineage>
</organism>
<protein>
    <submittedName>
        <fullName evidence="1">Uncharacterized protein</fullName>
    </submittedName>
</protein>
<name>A0A3U3HLX6_SALET</name>
<gene>
    <name evidence="1" type="ORF">D4Z17_20630</name>
    <name evidence="2" type="ORF">GB396_19345</name>
</gene>
<dbReference type="EMBL" id="DAAHFV010000017">
    <property type="protein sequence ID" value="HAB5946074.1"/>
    <property type="molecule type" value="Genomic_DNA"/>
</dbReference>
<reference evidence="1" key="2">
    <citation type="submission" date="2018-09" db="EMBL/GenBank/DDBJ databases">
        <authorList>
            <person name="Ashton P.M."/>
            <person name="Dallman T."/>
            <person name="Nair S."/>
            <person name="De Pinna E."/>
            <person name="Peters T."/>
            <person name="Grant K."/>
        </authorList>
    </citation>
    <scope>NUCLEOTIDE SEQUENCE</scope>
    <source>
        <strain evidence="1">600707</strain>
    </source>
</reference>
<evidence type="ECO:0000313" key="2">
    <source>
        <dbReference type="EMBL" id="HAB5946074.1"/>
    </source>
</evidence>
<proteinExistence type="predicted"/>
<reference evidence="2" key="3">
    <citation type="submission" date="2019-10" db="EMBL/GenBank/DDBJ databases">
        <authorList>
            <consortium name="NCBI Pathogen Detection Project"/>
        </authorList>
    </citation>
    <scope>NUCLEOTIDE SEQUENCE</scope>
    <source>
        <strain evidence="2">Salmonella enterica</strain>
    </source>
</reference>
<comment type="caution">
    <text evidence="1">The sequence shown here is derived from an EMBL/GenBank/DDBJ whole genome shotgun (WGS) entry which is preliminary data.</text>
</comment>
<evidence type="ECO:0000313" key="1">
    <source>
        <dbReference type="EMBL" id="ECG1659465.1"/>
    </source>
</evidence>
<dbReference type="AlphaFoldDB" id="A0A3U3HLX6"/>
<accession>A0A3U3HLX6</accession>
<dbReference type="EMBL" id="AAINMJ010000026">
    <property type="protein sequence ID" value="ECG1659465.1"/>
    <property type="molecule type" value="Genomic_DNA"/>
</dbReference>